<evidence type="ECO:0000313" key="3">
    <source>
        <dbReference type="Proteomes" id="UP001501358"/>
    </source>
</evidence>
<dbReference type="RefSeq" id="WP_344385826.1">
    <property type="nucleotide sequence ID" value="NZ_BAAATA010000046.1"/>
</dbReference>
<organism evidence="2 3">
    <name type="scientific">Streptomyces thermolineatus</name>
    <dbReference type="NCBI Taxonomy" id="44033"/>
    <lineage>
        <taxon>Bacteria</taxon>
        <taxon>Bacillati</taxon>
        <taxon>Actinomycetota</taxon>
        <taxon>Actinomycetes</taxon>
        <taxon>Kitasatosporales</taxon>
        <taxon>Streptomycetaceae</taxon>
        <taxon>Streptomyces</taxon>
    </lineage>
</organism>
<accession>A0ABN3MU72</accession>
<dbReference type="Gene3D" id="1.10.530.10">
    <property type="match status" value="1"/>
</dbReference>
<feature type="region of interest" description="Disordered" evidence="1">
    <location>
        <begin position="216"/>
        <end position="246"/>
    </location>
</feature>
<dbReference type="InterPro" id="IPR023346">
    <property type="entry name" value="Lysozyme-like_dom_sf"/>
</dbReference>
<evidence type="ECO:0008006" key="4">
    <source>
        <dbReference type="Google" id="ProtNLM"/>
    </source>
</evidence>
<name>A0ABN3MU72_9ACTN</name>
<sequence length="455" mass="50137">MAYHADVEHIEKCTPALIERNAAEFGRMRELLESVEPAVKKARGTQWESEAREGFDQRLTQVAGLVTHLAEGFQLARNALLRYADAVELAQSQLKDGITAEEELDRLVSSVATAITPTAQAAEPMRRWEDIRATTGFWDWVAEIGVDADSIREDANRVHGDADAAFGRALKTEEDARRECVAKLAAAHAALPDFRGGDFADGEDLKGWVTSLLDEETQAKNDPNVHLKGDDPDKDPFSGAGDAKVSPALQEIRNRLKSLPEGESLWLMDELDREQWIRDNKELITAAAEENGLPPDLLAGIALKEVGGKPYIFDNITETARELAEGDLSPITPENLPGPLGGGRDNTSYGPMAVQIRRAAEVLGYDPENLSEEQRDEIRGALQDPAQNLFISAKYLADLKAESSAVDVPPEQMTPEQYKEMASRYNGGPYWQNNQAQAYGQDFEANLDKARRALQ</sequence>
<keyword evidence="3" id="KW-1185">Reference proteome</keyword>
<comment type="caution">
    <text evidence="2">The sequence shown here is derived from an EMBL/GenBank/DDBJ whole genome shotgun (WGS) entry which is preliminary data.</text>
</comment>
<dbReference type="EMBL" id="BAAATA010000046">
    <property type="protein sequence ID" value="GAA2508971.1"/>
    <property type="molecule type" value="Genomic_DNA"/>
</dbReference>
<evidence type="ECO:0000313" key="2">
    <source>
        <dbReference type="EMBL" id="GAA2508971.1"/>
    </source>
</evidence>
<dbReference type="Proteomes" id="UP001501358">
    <property type="component" value="Unassembled WGS sequence"/>
</dbReference>
<dbReference type="SUPFAM" id="SSF53955">
    <property type="entry name" value="Lysozyme-like"/>
    <property type="match status" value="1"/>
</dbReference>
<gene>
    <name evidence="2" type="ORF">GCM10010406_51800</name>
</gene>
<feature type="compositionally biased region" description="Basic and acidic residues" evidence="1">
    <location>
        <begin position="217"/>
        <end position="236"/>
    </location>
</feature>
<evidence type="ECO:0000256" key="1">
    <source>
        <dbReference type="SAM" id="MobiDB-lite"/>
    </source>
</evidence>
<proteinExistence type="predicted"/>
<protein>
    <recommendedName>
        <fullName evidence="4">WXG100 family type VII secretion target</fullName>
    </recommendedName>
</protein>
<reference evidence="2 3" key="1">
    <citation type="journal article" date="2019" name="Int. J. Syst. Evol. Microbiol.">
        <title>The Global Catalogue of Microorganisms (GCM) 10K type strain sequencing project: providing services to taxonomists for standard genome sequencing and annotation.</title>
        <authorList>
            <consortium name="The Broad Institute Genomics Platform"/>
            <consortium name="The Broad Institute Genome Sequencing Center for Infectious Disease"/>
            <person name="Wu L."/>
            <person name="Ma J."/>
        </authorList>
    </citation>
    <scope>NUCLEOTIDE SEQUENCE [LARGE SCALE GENOMIC DNA]</scope>
    <source>
        <strain evidence="2 3">JCM 6307</strain>
    </source>
</reference>